<name>A0A6J4IND0_9ACTN</name>
<feature type="compositionally biased region" description="Basic residues" evidence="1">
    <location>
        <begin position="72"/>
        <end position="82"/>
    </location>
</feature>
<dbReference type="GO" id="GO:0009003">
    <property type="term" value="F:signal peptidase activity"/>
    <property type="evidence" value="ECO:0007669"/>
    <property type="project" value="UniProtKB-EC"/>
</dbReference>
<feature type="compositionally biased region" description="Basic and acidic residues" evidence="1">
    <location>
        <begin position="104"/>
        <end position="122"/>
    </location>
</feature>
<feature type="region of interest" description="Disordered" evidence="1">
    <location>
        <begin position="1"/>
        <end position="207"/>
    </location>
</feature>
<feature type="non-terminal residue" evidence="2">
    <location>
        <position position="1"/>
    </location>
</feature>
<evidence type="ECO:0000313" key="2">
    <source>
        <dbReference type="EMBL" id="CAA9254930.1"/>
    </source>
</evidence>
<feature type="non-terminal residue" evidence="2">
    <location>
        <position position="207"/>
    </location>
</feature>
<dbReference type="EC" id="3.4.21.89" evidence="2"/>
<dbReference type="AlphaFoldDB" id="A0A6J4IND0"/>
<feature type="compositionally biased region" description="Low complexity" evidence="1">
    <location>
        <begin position="189"/>
        <end position="207"/>
    </location>
</feature>
<keyword evidence="2" id="KW-0378">Hydrolase</keyword>
<sequence length="207" mass="22409">GGHRDPARSQPARQDRDRPRGPDRDHRRHHHAAADTRGPGLLHPEPVHVAPAGGAGPDRRVQAVVPAPRGPPWRRRRVRRAPRAGGAQGPRCAGLAGDPCRAGGGERGEAEDHRVREADRGAARRAGVQQGRKPVRRRHAAGRAVPAGGPADRRLRAGHRPPRQAVRDGRQPGLVLRQPQVRPHRPFERGGASRRQGLAAGRRLLAV</sequence>
<evidence type="ECO:0000256" key="1">
    <source>
        <dbReference type="SAM" id="MobiDB-lite"/>
    </source>
</evidence>
<organism evidence="2">
    <name type="scientific">uncultured Acidimicrobiales bacterium</name>
    <dbReference type="NCBI Taxonomy" id="310071"/>
    <lineage>
        <taxon>Bacteria</taxon>
        <taxon>Bacillati</taxon>
        <taxon>Actinomycetota</taxon>
        <taxon>Acidimicrobiia</taxon>
        <taxon>Acidimicrobiales</taxon>
        <taxon>environmental samples</taxon>
    </lineage>
</organism>
<accession>A0A6J4IND0</accession>
<feature type="compositionally biased region" description="Basic and acidic residues" evidence="1">
    <location>
        <begin position="1"/>
        <end position="25"/>
    </location>
</feature>
<protein>
    <submittedName>
        <fullName evidence="2">Signal peptidase I</fullName>
        <ecNumber evidence="2">3.4.21.89</ecNumber>
    </submittedName>
</protein>
<feature type="compositionally biased region" description="Low complexity" evidence="1">
    <location>
        <begin position="83"/>
        <end position="94"/>
    </location>
</feature>
<proteinExistence type="predicted"/>
<dbReference type="EMBL" id="CADCSZ010000155">
    <property type="protein sequence ID" value="CAA9254930.1"/>
    <property type="molecule type" value="Genomic_DNA"/>
</dbReference>
<gene>
    <name evidence="2" type="ORF">AVDCRST_MAG76-2491</name>
</gene>
<reference evidence="2" key="1">
    <citation type="submission" date="2020-02" db="EMBL/GenBank/DDBJ databases">
        <authorList>
            <person name="Meier V. D."/>
        </authorList>
    </citation>
    <scope>NUCLEOTIDE SEQUENCE</scope>
    <source>
        <strain evidence="2">AVDCRST_MAG76</strain>
    </source>
</reference>